<dbReference type="Proteomes" id="UP000327044">
    <property type="component" value="Unassembled WGS sequence"/>
</dbReference>
<dbReference type="GO" id="GO:0006369">
    <property type="term" value="P:termination of RNA polymerase II transcription"/>
    <property type="evidence" value="ECO:0007669"/>
    <property type="project" value="TreeGrafter"/>
</dbReference>
<evidence type="ECO:0000256" key="1">
    <source>
        <dbReference type="ARBA" id="ARBA00022741"/>
    </source>
</evidence>
<proteinExistence type="predicted"/>
<dbReference type="Pfam" id="PF13087">
    <property type="entry name" value="AAA_12"/>
    <property type="match status" value="1"/>
</dbReference>
<dbReference type="InterPro" id="IPR047187">
    <property type="entry name" value="SF1_C_Upf1"/>
</dbReference>
<evidence type="ECO:0000313" key="7">
    <source>
        <dbReference type="EMBL" id="KAB0796232.1"/>
    </source>
</evidence>
<dbReference type="Gene3D" id="3.40.50.300">
    <property type="entry name" value="P-loop containing nucleotide triphosphate hydrolases"/>
    <property type="match status" value="2"/>
</dbReference>
<feature type="compositionally biased region" description="Basic and acidic residues" evidence="5">
    <location>
        <begin position="426"/>
        <end position="447"/>
    </location>
</feature>
<gene>
    <name evidence="7" type="ORF">PPYR_10293</name>
</gene>
<dbReference type="Pfam" id="PF00498">
    <property type="entry name" value="FHA"/>
    <property type="match status" value="1"/>
</dbReference>
<dbReference type="GO" id="GO:0005524">
    <property type="term" value="F:ATP binding"/>
    <property type="evidence" value="ECO:0007669"/>
    <property type="project" value="UniProtKB-KW"/>
</dbReference>
<dbReference type="GO" id="GO:0004386">
    <property type="term" value="F:helicase activity"/>
    <property type="evidence" value="ECO:0007669"/>
    <property type="project" value="UniProtKB-KW"/>
</dbReference>
<dbReference type="SUPFAM" id="SSF49879">
    <property type="entry name" value="SMAD/FHA domain"/>
    <property type="match status" value="1"/>
</dbReference>
<dbReference type="InParanoid" id="A0A5N4AFW3"/>
<dbReference type="GO" id="GO:0016604">
    <property type="term" value="C:nuclear body"/>
    <property type="evidence" value="ECO:0007669"/>
    <property type="project" value="TreeGrafter"/>
</dbReference>
<dbReference type="CDD" id="cd18808">
    <property type="entry name" value="SF1_C_Upf1"/>
    <property type="match status" value="1"/>
</dbReference>
<dbReference type="PROSITE" id="PS50006">
    <property type="entry name" value="FHA_DOMAIN"/>
    <property type="match status" value="1"/>
</dbReference>
<feature type="region of interest" description="Disordered" evidence="5">
    <location>
        <begin position="231"/>
        <end position="252"/>
    </location>
</feature>
<keyword evidence="3" id="KW-0347">Helicase</keyword>
<dbReference type="CDD" id="cd18042">
    <property type="entry name" value="DEXXQc_SETX"/>
    <property type="match status" value="1"/>
</dbReference>
<keyword evidence="4" id="KW-0067">ATP-binding</keyword>
<feature type="compositionally biased region" description="Basic and acidic residues" evidence="5">
    <location>
        <begin position="376"/>
        <end position="403"/>
    </location>
</feature>
<sequence length="1335" mass="150840">MQAEAGGWLLQHIHRSDLCIIIRREETRIGRNRQCDFPSRNINVSRDHAVFITSNGRLYVKDNRSANGTYVNCIRIQPFFNREIFHNDEVGLGLHSQLEVELPELSSNGGSLHSENLIFIVKHVPPSGDMESTSSLVNDIQQRINEMENSSSSKPKSPSAHQNAEELMRILGGSQYDNGELPMNCEQNANGETPHTLQKPIVESALPDSASNCGNITSNGVFNTRTLGSTHCLPTSSTSPTLNSPNSTLRNAGDLRCDVVSSTSNKDENGQHQNEECGIVKMETTENEPIEDDYIIISDDETYSQLMDGVCPNTISENKETGEDFNDNVFSAIKKELEAYDAYDVPYGTVVSTVCINDEDSQMNFDSWLEDDNENREEPSNENAEKAIGEDRQGPTAENREEPVVAEEATNMAQEDPNKHTSTKSTTRDTNKSQSAKRKENEKEHAVVKKIKTSTFYKTPQERRPKVDRKDQRRQRLKEIALKTADNKEKENIPKVRAAKKVKVSEGRGNFLIEPDVPSTSKGPSVQSEVQTSSDDRKFVIPKVQKRTVPIIPPHIEKNRLKKVNPVAEAPASKPVVEVPHCLRPLNNCHKNREGSIILGRNSDIEYAVKEMLRWNPYWFVEFKKQNSVPKQVCQCDLQRMPKWFSSYQQYCNVVTPPMLMELWAFLSREYELANEQKKSHKFSALLTDVKISSDLTALHYTTYIDRKQYDSPYVKEDDILIISYEREVKNKRGNHFALGLVTRSTKTALHPNTCINKSFADSIHIVPFASINIHITITSVKGTILRGVNALRNVASVVPALRLFKSVQGMKHSALLSHILHPTEKLYSIGPLPQQTLYCKGDLNMSQQAAVLEASYICQRNSPGVYLIQGPPGTGKTTVILNILQQILFDPNYTPQKCILILAPSNAAVDELVARISILKDSMRRDLKLIRYGPYHMINCKVQKHSVFELAKRNTQSDLWHSVPEADKEILHSLKKHAARLQDLAIKKSSDAAIKEKYSNAKMEHNKKWQRVMGQGYTNLLRKYERQLLGGAEVVCTTLSSSIRISGEDVFRGKDDVFSFCIVDEATQGNEQETLMPLKLGVSKLILVGDPKQLPAVTQTRDVKNCGYGESLFSRIMANFPSDRNPVRLLNVQYRMNPEISAFPNKHFYGGRLQDSESVSKRTNIFKNLRPYIVFNLDMDSIVNSQEYVSKPETYCIIKLLNVITKYYKHDYSIGIVTPYNNQKAVINMHLEKIDYRPCITVSTVDNFQGQEKDIIIMSCVRENTNNFLSDEQRLNVAMTRAKYALIIIGSSSLFATCAMFGSIKEDACRRKLFVDVFPNTSESQLLKHLLIAK</sequence>
<dbReference type="CDD" id="cd00060">
    <property type="entry name" value="FHA"/>
    <property type="match status" value="1"/>
</dbReference>
<evidence type="ECO:0000259" key="6">
    <source>
        <dbReference type="PROSITE" id="PS50006"/>
    </source>
</evidence>
<dbReference type="SMART" id="SM00240">
    <property type="entry name" value="FHA"/>
    <property type="match status" value="1"/>
</dbReference>
<evidence type="ECO:0000256" key="2">
    <source>
        <dbReference type="ARBA" id="ARBA00022801"/>
    </source>
</evidence>
<dbReference type="GO" id="GO:0005694">
    <property type="term" value="C:chromosome"/>
    <property type="evidence" value="ECO:0007669"/>
    <property type="project" value="UniProtKB-ARBA"/>
</dbReference>
<keyword evidence="2" id="KW-0378">Hydrolase</keyword>
<dbReference type="Pfam" id="PF13086">
    <property type="entry name" value="AAA_11"/>
    <property type="match status" value="1"/>
</dbReference>
<keyword evidence="8" id="KW-1185">Reference proteome</keyword>
<feature type="compositionally biased region" description="Low complexity" evidence="5">
    <location>
        <begin position="233"/>
        <end position="249"/>
    </location>
</feature>
<feature type="region of interest" description="Disordered" evidence="5">
    <location>
        <begin position="512"/>
        <end position="534"/>
    </location>
</feature>
<dbReference type="PANTHER" id="PTHR10887:SF495">
    <property type="entry name" value="HELICASE SENATAXIN ISOFORM X1-RELATED"/>
    <property type="match status" value="1"/>
</dbReference>
<evidence type="ECO:0000256" key="3">
    <source>
        <dbReference type="ARBA" id="ARBA00022806"/>
    </source>
</evidence>
<dbReference type="Gene3D" id="2.60.200.20">
    <property type="match status" value="1"/>
</dbReference>
<dbReference type="GO" id="GO:0001147">
    <property type="term" value="F:transcription termination site sequence-specific DNA binding"/>
    <property type="evidence" value="ECO:0007669"/>
    <property type="project" value="TreeGrafter"/>
</dbReference>
<evidence type="ECO:0000256" key="5">
    <source>
        <dbReference type="SAM" id="MobiDB-lite"/>
    </source>
</evidence>
<dbReference type="EMBL" id="VVIM01000007">
    <property type="protein sequence ID" value="KAB0796232.1"/>
    <property type="molecule type" value="Genomic_DNA"/>
</dbReference>
<accession>A0A5N4AFW3</accession>
<feature type="domain" description="FHA" evidence="6">
    <location>
        <begin position="27"/>
        <end position="76"/>
    </location>
</feature>
<name>A0A5N4AFW3_PHOPY</name>
<dbReference type="FunFam" id="3.40.50.300:FF:000326">
    <property type="entry name" value="P-loop containing nucleoside triphosphate hydrolase"/>
    <property type="match status" value="1"/>
</dbReference>
<feature type="region of interest" description="Disordered" evidence="5">
    <location>
        <begin position="371"/>
        <end position="473"/>
    </location>
</feature>
<evidence type="ECO:0000313" key="8">
    <source>
        <dbReference type="Proteomes" id="UP000327044"/>
    </source>
</evidence>
<evidence type="ECO:0000256" key="4">
    <source>
        <dbReference type="ARBA" id="ARBA00022840"/>
    </source>
</evidence>
<dbReference type="InterPro" id="IPR008984">
    <property type="entry name" value="SMAD_FHA_dom_sf"/>
</dbReference>
<dbReference type="InterPro" id="IPR041677">
    <property type="entry name" value="DNA2/NAM7_AAA_11"/>
</dbReference>
<reference evidence="7 8" key="1">
    <citation type="journal article" date="2018" name="Elife">
        <title>Firefly genomes illuminate parallel origins of bioluminescence in beetles.</title>
        <authorList>
            <person name="Fallon T.R."/>
            <person name="Lower S.E."/>
            <person name="Chang C.H."/>
            <person name="Bessho-Uehara M."/>
            <person name="Martin G.J."/>
            <person name="Bewick A.J."/>
            <person name="Behringer M."/>
            <person name="Debat H.J."/>
            <person name="Wong I."/>
            <person name="Day J.C."/>
            <person name="Suvorov A."/>
            <person name="Silva C.J."/>
            <person name="Stanger-Hall K.F."/>
            <person name="Hall D.W."/>
            <person name="Schmitz R.J."/>
            <person name="Nelson D.R."/>
            <person name="Lewis S.M."/>
            <person name="Shigenobu S."/>
            <person name="Bybee S.M."/>
            <person name="Larracuente A.M."/>
            <person name="Oba Y."/>
            <person name="Weng J.K."/>
        </authorList>
    </citation>
    <scope>NUCLEOTIDE SEQUENCE [LARGE SCALE GENOMIC DNA]</scope>
    <source>
        <strain evidence="7">1611_PpyrPB1</strain>
        <tissue evidence="7">Whole body</tissue>
    </source>
</reference>
<dbReference type="InterPro" id="IPR045055">
    <property type="entry name" value="DNA2/NAM7-like"/>
</dbReference>
<dbReference type="InterPro" id="IPR000253">
    <property type="entry name" value="FHA_dom"/>
</dbReference>
<dbReference type="SUPFAM" id="SSF52540">
    <property type="entry name" value="P-loop containing nucleoside triphosphate hydrolases"/>
    <property type="match status" value="1"/>
</dbReference>
<keyword evidence="1" id="KW-0547">Nucleotide-binding</keyword>
<dbReference type="OrthoDB" id="2285229at2759"/>
<comment type="caution">
    <text evidence="7">The sequence shown here is derived from an EMBL/GenBank/DDBJ whole genome shotgun (WGS) entry which is preliminary data.</text>
</comment>
<feature type="compositionally biased region" description="Basic and acidic residues" evidence="5">
    <location>
        <begin position="460"/>
        <end position="471"/>
    </location>
</feature>
<dbReference type="InterPro" id="IPR027417">
    <property type="entry name" value="P-loop_NTPase"/>
</dbReference>
<feature type="compositionally biased region" description="Polar residues" evidence="5">
    <location>
        <begin position="518"/>
        <end position="533"/>
    </location>
</feature>
<organism evidence="7 8">
    <name type="scientific">Photinus pyralis</name>
    <name type="common">Common eastern firefly</name>
    <name type="synonym">Lampyris pyralis</name>
    <dbReference type="NCBI Taxonomy" id="7054"/>
    <lineage>
        <taxon>Eukaryota</taxon>
        <taxon>Metazoa</taxon>
        <taxon>Ecdysozoa</taxon>
        <taxon>Arthropoda</taxon>
        <taxon>Hexapoda</taxon>
        <taxon>Insecta</taxon>
        <taxon>Pterygota</taxon>
        <taxon>Neoptera</taxon>
        <taxon>Endopterygota</taxon>
        <taxon>Coleoptera</taxon>
        <taxon>Polyphaga</taxon>
        <taxon>Elateriformia</taxon>
        <taxon>Elateroidea</taxon>
        <taxon>Lampyridae</taxon>
        <taxon>Lampyrinae</taxon>
        <taxon>Photinus</taxon>
    </lineage>
</organism>
<dbReference type="PANTHER" id="PTHR10887">
    <property type="entry name" value="DNA2/NAM7 HELICASE FAMILY"/>
    <property type="match status" value="1"/>
</dbReference>
<protein>
    <recommendedName>
        <fullName evidence="6">FHA domain-containing protein</fullName>
    </recommendedName>
</protein>
<dbReference type="GO" id="GO:0016787">
    <property type="term" value="F:hydrolase activity"/>
    <property type="evidence" value="ECO:0007669"/>
    <property type="project" value="UniProtKB-KW"/>
</dbReference>
<dbReference type="InterPro" id="IPR041679">
    <property type="entry name" value="DNA2/NAM7-like_C"/>
</dbReference>